<dbReference type="EMBL" id="RWGY01000051">
    <property type="protein sequence ID" value="TVU05088.1"/>
    <property type="molecule type" value="Genomic_DNA"/>
</dbReference>
<proteinExistence type="predicted"/>
<keyword evidence="2" id="KW-1185">Reference proteome</keyword>
<feature type="non-terminal residue" evidence="1">
    <location>
        <position position="1"/>
    </location>
</feature>
<reference evidence="1 2" key="1">
    <citation type="journal article" date="2019" name="Sci. Rep.">
        <title>A high-quality genome of Eragrostis curvula grass provides insights into Poaceae evolution and supports new strategies to enhance forage quality.</title>
        <authorList>
            <person name="Carballo J."/>
            <person name="Santos B.A.C.M."/>
            <person name="Zappacosta D."/>
            <person name="Garbus I."/>
            <person name="Selva J.P."/>
            <person name="Gallo C.A."/>
            <person name="Diaz A."/>
            <person name="Albertini E."/>
            <person name="Caccamo M."/>
            <person name="Echenique V."/>
        </authorList>
    </citation>
    <scope>NUCLEOTIDE SEQUENCE [LARGE SCALE GENOMIC DNA]</scope>
    <source>
        <strain evidence="2">cv. Victoria</strain>
        <tissue evidence="1">Leaf</tissue>
    </source>
</reference>
<name>A0A5J9T2H0_9POAL</name>
<evidence type="ECO:0000313" key="2">
    <source>
        <dbReference type="Proteomes" id="UP000324897"/>
    </source>
</evidence>
<gene>
    <name evidence="1" type="ORF">EJB05_48239</name>
</gene>
<organism evidence="1 2">
    <name type="scientific">Eragrostis curvula</name>
    <name type="common">weeping love grass</name>
    <dbReference type="NCBI Taxonomy" id="38414"/>
    <lineage>
        <taxon>Eukaryota</taxon>
        <taxon>Viridiplantae</taxon>
        <taxon>Streptophyta</taxon>
        <taxon>Embryophyta</taxon>
        <taxon>Tracheophyta</taxon>
        <taxon>Spermatophyta</taxon>
        <taxon>Magnoliopsida</taxon>
        <taxon>Liliopsida</taxon>
        <taxon>Poales</taxon>
        <taxon>Poaceae</taxon>
        <taxon>PACMAD clade</taxon>
        <taxon>Chloridoideae</taxon>
        <taxon>Eragrostideae</taxon>
        <taxon>Eragrostidinae</taxon>
        <taxon>Eragrostis</taxon>
    </lineage>
</organism>
<sequence>MGWPSALKTLKRRYVMMEREEFRKHFTRLAEGQGELSGQAYLQDIYQNQPVDFDGLALDLERYRYKMEPFPDIDVLVKKGKKEAKITSQSYELLSSFKHEIFLPVENFLPVGNGWLLVQMPCVDGTLLGLARSQQRNLLFGGDGVQRGDLSSLIWKLEHKQLYPRKFSINDVYIKMVNGLPKVRVILTQVEQMELGSSAGLIQKMEEWDPEIWTKIYRVIGPFTFECKKP</sequence>
<dbReference type="OrthoDB" id="10599843at2759"/>
<dbReference type="AlphaFoldDB" id="A0A5J9T2H0"/>
<protein>
    <submittedName>
        <fullName evidence="1">Uncharacterized protein</fullName>
    </submittedName>
</protein>
<dbReference type="Gramene" id="TVU05088">
    <property type="protein sequence ID" value="TVU05088"/>
    <property type="gene ID" value="EJB05_48239"/>
</dbReference>
<comment type="caution">
    <text evidence="1">The sequence shown here is derived from an EMBL/GenBank/DDBJ whole genome shotgun (WGS) entry which is preliminary data.</text>
</comment>
<accession>A0A5J9T2H0</accession>
<evidence type="ECO:0000313" key="1">
    <source>
        <dbReference type="EMBL" id="TVU05088.1"/>
    </source>
</evidence>
<dbReference type="Proteomes" id="UP000324897">
    <property type="component" value="Unassembled WGS sequence"/>
</dbReference>